<evidence type="ECO:0000313" key="10">
    <source>
        <dbReference type="EMBL" id="MCS5708128.1"/>
    </source>
</evidence>
<protein>
    <submittedName>
        <fullName evidence="9 10">Penicillin-binding protein activator</fullName>
    </submittedName>
</protein>
<dbReference type="PROSITE" id="PS51257">
    <property type="entry name" value="PROKAR_LIPOPROTEIN"/>
    <property type="match status" value="1"/>
</dbReference>
<keyword evidence="2" id="KW-0133">Cell shape</keyword>
<dbReference type="CDD" id="cd06339">
    <property type="entry name" value="PBP1_YraM_LppC_lipoprotein-like"/>
    <property type="match status" value="1"/>
</dbReference>
<dbReference type="GO" id="GO:0008360">
    <property type="term" value="P:regulation of cell shape"/>
    <property type="evidence" value="ECO:0007669"/>
    <property type="project" value="UniProtKB-KW"/>
</dbReference>
<dbReference type="Gene3D" id="3.40.50.2300">
    <property type="match status" value="2"/>
</dbReference>
<keyword evidence="7" id="KW-0449">Lipoprotein</keyword>
<dbReference type="AlphaFoldDB" id="A0A0Q9YCQ0"/>
<keyword evidence="6" id="KW-0998">Cell outer membrane</keyword>
<evidence type="ECO:0000256" key="2">
    <source>
        <dbReference type="ARBA" id="ARBA00022960"/>
    </source>
</evidence>
<dbReference type="RefSeq" id="WP_057624667.1">
    <property type="nucleotide sequence ID" value="NZ_LKHV02000001.1"/>
</dbReference>
<dbReference type="OrthoDB" id="6708821at2"/>
<feature type="signal peptide" evidence="8">
    <location>
        <begin position="1"/>
        <end position="24"/>
    </location>
</feature>
<dbReference type="GO" id="GO:0030234">
    <property type="term" value="F:enzyme regulator activity"/>
    <property type="evidence" value="ECO:0007669"/>
    <property type="project" value="TreeGrafter"/>
</dbReference>
<evidence type="ECO:0000256" key="3">
    <source>
        <dbReference type="ARBA" id="ARBA00022984"/>
    </source>
</evidence>
<feature type="chain" id="PRO_5043129649" evidence="8">
    <location>
        <begin position="25"/>
        <end position="633"/>
    </location>
</feature>
<accession>A0A0Q9YCQ0</accession>
<evidence type="ECO:0000256" key="1">
    <source>
        <dbReference type="ARBA" id="ARBA00022729"/>
    </source>
</evidence>
<dbReference type="InterPro" id="IPR007443">
    <property type="entry name" value="LpoA"/>
</dbReference>
<name>A0A0Q9YCQ0_9GAMM</name>
<keyword evidence="11" id="KW-1185">Reference proteome</keyword>
<dbReference type="Gene3D" id="1.25.40.10">
    <property type="entry name" value="Tetratricopeptide repeat domain"/>
    <property type="match status" value="1"/>
</dbReference>
<evidence type="ECO:0000256" key="6">
    <source>
        <dbReference type="ARBA" id="ARBA00023237"/>
    </source>
</evidence>
<evidence type="ECO:0000256" key="7">
    <source>
        <dbReference type="ARBA" id="ARBA00023288"/>
    </source>
</evidence>
<dbReference type="GO" id="GO:0009252">
    <property type="term" value="P:peptidoglycan biosynthetic process"/>
    <property type="evidence" value="ECO:0007669"/>
    <property type="project" value="UniProtKB-KW"/>
</dbReference>
<evidence type="ECO:0000256" key="8">
    <source>
        <dbReference type="SAM" id="SignalP"/>
    </source>
</evidence>
<evidence type="ECO:0000313" key="9">
    <source>
        <dbReference type="EMBL" id="KRG18365.1"/>
    </source>
</evidence>
<sequence>MCKTAKKSILFPLLCILTLFFAIACESSSARSKQPINLTKESQRMHEKAEYLSSAQHYLGLSQNSHPAQSLEYQIMAADMFVKAGEPTKAASLLDKVSDSALDVNQKIFKQMVLVELALARYNPKQAETLLQNIPHQANLPEATRSRVLFLQARTYEANDNYLAAARARSILDELLVDQQSQRINRQAIRQILNKVPEHVLNQALQREQYPLAPWLSLAYIEKSISNPAQREQAIYQWQQQFPNHPAQAFLSQNLNYPQYQMAANNTQAQQYYVAASGMSPRKIALLLPMNGPHAKAAKAIREGYLAAYYDNASGQKPSIQVYDTTLENDVIRTYQRAVNEGADFVVGPLVKEEVIRLSQMPTYALKTPILTLNEHPQVHSNIRSFVQFSLSPENEADQITEKARSLGYRNASIVVPNNSWGKRLSARFRDSWQKKGGRIVSEAQIEPYKDTAKQIRDLLAIEQSQKRSDTIKYLIKEHVEYQVRRRTDVDVVFMALPSAQARQIKPLFDFYYAHDLPILATSSVYAGNPNSNRDRDMNGIQFIDMPWVVNAKQSRVKKLINKQEDSLSGESSRLFAMGVDAYDLTQSFNQLQQSPNAMIDGATGQLSLNADNRIQRKMTWVKIANGSPVLVQ</sequence>
<reference evidence="10" key="2">
    <citation type="journal article" date="2016" name="Genome Announc.">
        <title>Draft Genome Sequences of Two Novel Amoeba-Resistant Intranuclear Bacteria, 'Candidatus Berkiella cookevillensis' and 'Candidatus Berkiella aquae'.</title>
        <authorList>
            <person name="Mehari Y.T."/>
            <person name="Arivett B.A."/>
            <person name="Farone A.L."/>
            <person name="Gunderson J.H."/>
            <person name="Farone M.B."/>
        </authorList>
    </citation>
    <scope>NUCLEOTIDE SEQUENCE</scope>
    <source>
        <strain evidence="10">CC99</strain>
    </source>
</reference>
<reference evidence="9" key="1">
    <citation type="submission" date="2015-09" db="EMBL/GenBank/DDBJ databases">
        <title>Draft Genome Sequences of Two Novel Amoeba-resistant Intranuclear Bacteria, Candidatus Berkiella cookevillensis and Candidatus Berkiella aquae.</title>
        <authorList>
            <person name="Mehari Y.T."/>
            <person name="Arivett B.A."/>
            <person name="Farone A.L."/>
            <person name="Gunderson J.H."/>
            <person name="Farone M.B."/>
        </authorList>
    </citation>
    <scope>NUCLEOTIDE SEQUENCE [LARGE SCALE GENOMIC DNA]</scope>
    <source>
        <strain evidence="9">CC99</strain>
    </source>
</reference>
<dbReference type="PANTHER" id="PTHR38038">
    <property type="entry name" value="PENICILLIN-BINDING PROTEIN ACTIVATOR LPOA"/>
    <property type="match status" value="1"/>
</dbReference>
<gene>
    <name evidence="9" type="primary">lpoA</name>
    <name evidence="10" type="ORF">CC99x_004340</name>
    <name evidence="9" type="ORF">CC99x_01577</name>
</gene>
<dbReference type="STRING" id="437022.CC99x_01577"/>
<evidence type="ECO:0000256" key="4">
    <source>
        <dbReference type="ARBA" id="ARBA00023136"/>
    </source>
</evidence>
<dbReference type="SUPFAM" id="SSF53822">
    <property type="entry name" value="Periplasmic binding protein-like I"/>
    <property type="match status" value="1"/>
</dbReference>
<reference evidence="10" key="3">
    <citation type="submission" date="2021-06" db="EMBL/GenBank/DDBJ databases">
        <title>Genomic Description and Analysis of Intracellular Bacteria, Candidatus Berkiella cookevillensis and Candidatus Berkiella aquae.</title>
        <authorList>
            <person name="Kidane D.T."/>
            <person name="Mehari Y.T."/>
            <person name="Rice F.C."/>
            <person name="Arivett B.A."/>
            <person name="Farone A.L."/>
            <person name="Berk S.G."/>
            <person name="Farone M.B."/>
        </authorList>
    </citation>
    <scope>NUCLEOTIDE SEQUENCE</scope>
    <source>
        <strain evidence="10">CC99</strain>
    </source>
</reference>
<comment type="caution">
    <text evidence="9">The sequence shown here is derived from an EMBL/GenBank/DDBJ whole genome shotgun (WGS) entry which is preliminary data.</text>
</comment>
<evidence type="ECO:0000313" key="11">
    <source>
        <dbReference type="Proteomes" id="UP000051494"/>
    </source>
</evidence>
<dbReference type="Pfam" id="PF04348">
    <property type="entry name" value="LppC"/>
    <property type="match status" value="1"/>
</dbReference>
<evidence type="ECO:0000256" key="5">
    <source>
        <dbReference type="ARBA" id="ARBA00023139"/>
    </source>
</evidence>
<proteinExistence type="predicted"/>
<dbReference type="EMBL" id="LKHV02000001">
    <property type="protein sequence ID" value="MCS5708128.1"/>
    <property type="molecule type" value="Genomic_DNA"/>
</dbReference>
<keyword evidence="4" id="KW-0472">Membrane</keyword>
<dbReference type="Gene3D" id="1.25.40.650">
    <property type="match status" value="1"/>
</dbReference>
<dbReference type="PANTHER" id="PTHR38038:SF1">
    <property type="entry name" value="PENICILLIN-BINDING PROTEIN ACTIVATOR LPOA"/>
    <property type="match status" value="1"/>
</dbReference>
<dbReference type="Proteomes" id="UP000051494">
    <property type="component" value="Unassembled WGS sequence"/>
</dbReference>
<dbReference type="InterPro" id="IPR011990">
    <property type="entry name" value="TPR-like_helical_dom_sf"/>
</dbReference>
<organism evidence="9">
    <name type="scientific">Candidatus Berkiella cookevillensis</name>
    <dbReference type="NCBI Taxonomy" id="437022"/>
    <lineage>
        <taxon>Bacteria</taxon>
        <taxon>Pseudomonadati</taxon>
        <taxon>Pseudomonadota</taxon>
        <taxon>Gammaproteobacteria</taxon>
        <taxon>Candidatus Berkiellales</taxon>
        <taxon>Candidatus Berkiellaceae</taxon>
        <taxon>Candidatus Berkiella</taxon>
    </lineage>
</organism>
<dbReference type="GO" id="GO:0031241">
    <property type="term" value="C:periplasmic side of cell outer membrane"/>
    <property type="evidence" value="ECO:0007669"/>
    <property type="project" value="TreeGrafter"/>
</dbReference>
<keyword evidence="1 8" id="KW-0732">Signal</keyword>
<dbReference type="InterPro" id="IPR028082">
    <property type="entry name" value="Peripla_BP_I"/>
</dbReference>
<keyword evidence="3" id="KW-0573">Peptidoglycan synthesis</keyword>
<dbReference type="EMBL" id="LKHV01000007">
    <property type="protein sequence ID" value="KRG18365.1"/>
    <property type="molecule type" value="Genomic_DNA"/>
</dbReference>
<keyword evidence="5" id="KW-0564">Palmitate</keyword>